<evidence type="ECO:0000313" key="3">
    <source>
        <dbReference type="Proteomes" id="UP001319080"/>
    </source>
</evidence>
<feature type="non-terminal residue" evidence="2">
    <location>
        <position position="137"/>
    </location>
</feature>
<feature type="chain" id="PRO_5042994456" evidence="1">
    <location>
        <begin position="21"/>
        <end position="137"/>
    </location>
</feature>
<evidence type="ECO:0000313" key="2">
    <source>
        <dbReference type="EMBL" id="MBT1712528.1"/>
    </source>
</evidence>
<proteinExistence type="predicted"/>
<dbReference type="Proteomes" id="UP001319080">
    <property type="component" value="Unassembled WGS sequence"/>
</dbReference>
<accession>A0AAP2GWH6</accession>
<dbReference type="AlphaFoldDB" id="A0AAP2GWH6"/>
<gene>
    <name evidence="2" type="ORF">KK062_30110</name>
</gene>
<protein>
    <submittedName>
        <fullName evidence="2">Uncharacterized protein</fullName>
    </submittedName>
</protein>
<organism evidence="2 3">
    <name type="scientific">Dawidia cretensis</name>
    <dbReference type="NCBI Taxonomy" id="2782350"/>
    <lineage>
        <taxon>Bacteria</taxon>
        <taxon>Pseudomonadati</taxon>
        <taxon>Bacteroidota</taxon>
        <taxon>Cytophagia</taxon>
        <taxon>Cytophagales</taxon>
        <taxon>Chryseotaleaceae</taxon>
        <taxon>Dawidia</taxon>
    </lineage>
</organism>
<name>A0AAP2GWH6_9BACT</name>
<dbReference type="RefSeq" id="WP_254088081.1">
    <property type="nucleotide sequence ID" value="NZ_JAHESE010000126.1"/>
</dbReference>
<keyword evidence="3" id="KW-1185">Reference proteome</keyword>
<sequence>MKRIYCLSLLLSLVVVGSSAQEATLPVRYSFRDGAYLYFADRALGPDAPYEKITAVRISRNSGKGLARVVTVSRPTSAGAFRQVCGESAWAQLKLIKNLRDDNATWAYIRAHALLSDYGTLSFDMAFRQAMGSTYLD</sequence>
<evidence type="ECO:0000256" key="1">
    <source>
        <dbReference type="SAM" id="SignalP"/>
    </source>
</evidence>
<comment type="caution">
    <text evidence="2">The sequence shown here is derived from an EMBL/GenBank/DDBJ whole genome shotgun (WGS) entry which is preliminary data.</text>
</comment>
<reference evidence="2 3" key="1">
    <citation type="submission" date="2021-05" db="EMBL/GenBank/DDBJ databases">
        <title>A Polyphasic approach of four new species of the genus Ohtaekwangia: Ohtaekwangia histidinii sp. nov., Ohtaekwangia cretensis sp. nov., Ohtaekwangia indiensis sp. nov., Ohtaekwangia reichenbachii sp. nov. from diverse environment.</title>
        <authorList>
            <person name="Octaviana S."/>
        </authorList>
    </citation>
    <scope>NUCLEOTIDE SEQUENCE [LARGE SCALE GENOMIC DNA]</scope>
    <source>
        <strain evidence="2 3">PWU5</strain>
    </source>
</reference>
<feature type="signal peptide" evidence="1">
    <location>
        <begin position="1"/>
        <end position="20"/>
    </location>
</feature>
<keyword evidence="1" id="KW-0732">Signal</keyword>
<dbReference type="EMBL" id="JAHESE010000126">
    <property type="protein sequence ID" value="MBT1712528.1"/>
    <property type="molecule type" value="Genomic_DNA"/>
</dbReference>